<keyword evidence="9" id="KW-1185">Reference proteome</keyword>
<evidence type="ECO:0000256" key="4">
    <source>
        <dbReference type="ARBA" id="ARBA00022989"/>
    </source>
</evidence>
<keyword evidence="3 7" id="KW-0812">Transmembrane</keyword>
<evidence type="ECO:0000256" key="6">
    <source>
        <dbReference type="SAM" id="MobiDB-lite"/>
    </source>
</evidence>
<comment type="similarity">
    <text evidence="2">Belongs to the TMEM170 family.</text>
</comment>
<evidence type="ECO:0000313" key="9">
    <source>
        <dbReference type="Proteomes" id="UP000027265"/>
    </source>
</evidence>
<reference evidence="9" key="1">
    <citation type="journal article" date="2014" name="Proc. Natl. Acad. Sci. U.S.A.">
        <title>Extensive sampling of basidiomycete genomes demonstrates inadequacy of the white-rot/brown-rot paradigm for wood decay fungi.</title>
        <authorList>
            <person name="Riley R."/>
            <person name="Salamov A.A."/>
            <person name="Brown D.W."/>
            <person name="Nagy L.G."/>
            <person name="Floudas D."/>
            <person name="Held B.W."/>
            <person name="Levasseur A."/>
            <person name="Lombard V."/>
            <person name="Morin E."/>
            <person name="Otillar R."/>
            <person name="Lindquist E.A."/>
            <person name="Sun H."/>
            <person name="LaButti K.M."/>
            <person name="Schmutz J."/>
            <person name="Jabbour D."/>
            <person name="Luo H."/>
            <person name="Baker S.E."/>
            <person name="Pisabarro A.G."/>
            <person name="Walton J.D."/>
            <person name="Blanchette R.A."/>
            <person name="Henrissat B."/>
            <person name="Martin F."/>
            <person name="Cullen D."/>
            <person name="Hibbett D.S."/>
            <person name="Grigoriev I.V."/>
        </authorList>
    </citation>
    <scope>NUCLEOTIDE SEQUENCE [LARGE SCALE GENOMIC DNA]</scope>
    <source>
        <strain evidence="9">MUCL 33604</strain>
    </source>
</reference>
<evidence type="ECO:0000256" key="2">
    <source>
        <dbReference type="ARBA" id="ARBA00006325"/>
    </source>
</evidence>
<evidence type="ECO:0000256" key="1">
    <source>
        <dbReference type="ARBA" id="ARBA00004141"/>
    </source>
</evidence>
<sequence length="336" mass="37982">MAGQLQLRDVSPSFPSLYNPALEFTHIQHKGPMQVGGVYLYKSTDIYRFTLYWTLILTTPPFVFCGIYAFLNLSFPPRSPTTSPTLSRDEDQPRRRWKCWGRRRKGGTRHGEHRYPLLEVKVGGNGRERMGRPTTTTSLSPSNNLNQGQETRRRSTLSPEPGIERRRTLSPVSRIERRRTLSPNPTRSPGLGLQPIRTRSPNPNGFSVPNSPISPTSTIPRPSSSYPHHDPSSYPYPDPHSSYPDPYSSSPYPPPTPRPRKNVRRSRFTFALLVLLSFCFVSVWSAVLGSAVVGWVLVGVWKAGGFSMSTWIPFIWAFIHTLFGLLSVWPHVVDII</sequence>
<dbReference type="GO" id="GO:0016020">
    <property type="term" value="C:membrane"/>
    <property type="evidence" value="ECO:0007669"/>
    <property type="project" value="UniProtKB-SubCell"/>
</dbReference>
<dbReference type="STRING" id="933084.A0A067PGK1"/>
<comment type="subcellular location">
    <subcellularLocation>
        <location evidence="1">Membrane</location>
        <topology evidence="1">Multi-pass membrane protein</topology>
    </subcellularLocation>
</comment>
<dbReference type="Proteomes" id="UP000027265">
    <property type="component" value="Unassembled WGS sequence"/>
</dbReference>
<dbReference type="PANTHER" id="PTHR22779:SF6">
    <property type="entry name" value="SD17342P"/>
    <property type="match status" value="1"/>
</dbReference>
<dbReference type="OrthoDB" id="2131401at2759"/>
<dbReference type="InterPro" id="IPR019334">
    <property type="entry name" value="TMEM170A/B/YPR153W-like"/>
</dbReference>
<feature type="compositionally biased region" description="Low complexity" evidence="6">
    <location>
        <begin position="133"/>
        <end position="146"/>
    </location>
</feature>
<name>A0A067PGK1_9AGAM</name>
<feature type="transmembrane region" description="Helical" evidence="7">
    <location>
        <begin position="310"/>
        <end position="329"/>
    </location>
</feature>
<dbReference type="EMBL" id="KL197765">
    <property type="protein sequence ID" value="KDQ50157.1"/>
    <property type="molecule type" value="Genomic_DNA"/>
</dbReference>
<keyword evidence="4 7" id="KW-1133">Transmembrane helix</keyword>
<feature type="compositionally biased region" description="Basic residues" evidence="6">
    <location>
        <begin position="99"/>
        <end position="108"/>
    </location>
</feature>
<organism evidence="8 9">
    <name type="scientific">Jaapia argillacea MUCL 33604</name>
    <dbReference type="NCBI Taxonomy" id="933084"/>
    <lineage>
        <taxon>Eukaryota</taxon>
        <taxon>Fungi</taxon>
        <taxon>Dikarya</taxon>
        <taxon>Basidiomycota</taxon>
        <taxon>Agaricomycotina</taxon>
        <taxon>Agaricomycetes</taxon>
        <taxon>Agaricomycetidae</taxon>
        <taxon>Jaapiales</taxon>
        <taxon>Jaapiaceae</taxon>
        <taxon>Jaapia</taxon>
    </lineage>
</organism>
<evidence type="ECO:0000313" key="8">
    <source>
        <dbReference type="EMBL" id="KDQ50157.1"/>
    </source>
</evidence>
<evidence type="ECO:0000256" key="3">
    <source>
        <dbReference type="ARBA" id="ARBA00022692"/>
    </source>
</evidence>
<dbReference type="AlphaFoldDB" id="A0A067PGK1"/>
<dbReference type="HOGENOM" id="CLU_071343_0_0_1"/>
<feature type="transmembrane region" description="Helical" evidence="7">
    <location>
        <begin position="268"/>
        <end position="298"/>
    </location>
</feature>
<feature type="transmembrane region" description="Helical" evidence="7">
    <location>
        <begin position="51"/>
        <end position="71"/>
    </location>
</feature>
<evidence type="ECO:0000256" key="5">
    <source>
        <dbReference type="ARBA" id="ARBA00023136"/>
    </source>
</evidence>
<evidence type="ECO:0000256" key="7">
    <source>
        <dbReference type="SAM" id="Phobius"/>
    </source>
</evidence>
<accession>A0A067PGK1</accession>
<dbReference type="PANTHER" id="PTHR22779">
    <property type="entry name" value="SD17342P"/>
    <property type="match status" value="1"/>
</dbReference>
<dbReference type="InParanoid" id="A0A067PGK1"/>
<keyword evidence="5 7" id="KW-0472">Membrane</keyword>
<feature type="region of interest" description="Disordered" evidence="6">
    <location>
        <begin position="99"/>
        <end position="261"/>
    </location>
</feature>
<proteinExistence type="inferred from homology"/>
<feature type="compositionally biased region" description="Low complexity" evidence="6">
    <location>
        <begin position="207"/>
        <end position="250"/>
    </location>
</feature>
<protein>
    <submittedName>
        <fullName evidence="8">Uncharacterized protein</fullName>
    </submittedName>
</protein>
<gene>
    <name evidence="8" type="ORF">JAAARDRAFT_590942</name>
</gene>